<comment type="caution">
    <text evidence="11">The sequence shown here is derived from an EMBL/GenBank/DDBJ whole genome shotgun (WGS) entry which is preliminary data.</text>
</comment>
<keyword evidence="4" id="KW-0547">Nucleotide-binding</keyword>
<dbReference type="PANTHER" id="PTHR43793">
    <property type="entry name" value="FAD SYNTHASE"/>
    <property type="match status" value="1"/>
</dbReference>
<keyword evidence="6" id="KW-0511">Multifunctional enzyme</keyword>
<evidence type="ECO:0000256" key="1">
    <source>
        <dbReference type="ARBA" id="ARBA00012519"/>
    </source>
</evidence>
<evidence type="ECO:0000313" key="12">
    <source>
        <dbReference type="Proteomes" id="UP001499895"/>
    </source>
</evidence>
<reference evidence="12" key="1">
    <citation type="journal article" date="2019" name="Int. J. Syst. Evol. Microbiol.">
        <title>The Global Catalogue of Microorganisms (GCM) 10K type strain sequencing project: providing services to taxonomists for standard genome sequencing and annotation.</title>
        <authorList>
            <consortium name="The Broad Institute Genomics Platform"/>
            <consortium name="The Broad Institute Genome Sequencing Center for Infectious Disease"/>
            <person name="Wu L."/>
            <person name="Ma J."/>
        </authorList>
    </citation>
    <scope>NUCLEOTIDE SEQUENCE [LARGE SCALE GENOMIC DNA]</scope>
    <source>
        <strain evidence="12">JCM 10649</strain>
    </source>
</reference>
<name>A0ABP3J8M6_9ACTN</name>
<organism evidence="11 12">
    <name type="scientific">Streptomyces stramineus</name>
    <dbReference type="NCBI Taxonomy" id="173861"/>
    <lineage>
        <taxon>Bacteria</taxon>
        <taxon>Bacillati</taxon>
        <taxon>Actinomycetota</taxon>
        <taxon>Actinomycetes</taxon>
        <taxon>Kitasatosporales</taxon>
        <taxon>Streptomycetaceae</taxon>
        <taxon>Streptomyces</taxon>
    </lineage>
</organism>
<keyword evidence="7" id="KW-0119">Carbohydrate metabolism</keyword>
<comment type="catalytic activity">
    <reaction evidence="8">
        <text>D-glycero-beta-D-manno-heptose 1-phosphate + ATP + H(+) = ADP-D-glycero-beta-D-manno-heptose + diphosphate</text>
        <dbReference type="Rhea" id="RHEA:27465"/>
        <dbReference type="ChEBI" id="CHEBI:15378"/>
        <dbReference type="ChEBI" id="CHEBI:30616"/>
        <dbReference type="ChEBI" id="CHEBI:33019"/>
        <dbReference type="ChEBI" id="CHEBI:59967"/>
        <dbReference type="ChEBI" id="CHEBI:61593"/>
        <dbReference type="EC" id="2.7.7.70"/>
    </reaction>
</comment>
<dbReference type="EC" id="2.7.7.70" evidence="1"/>
<dbReference type="Gene3D" id="3.40.1190.20">
    <property type="match status" value="1"/>
</dbReference>
<accession>A0ABP3J8M6</accession>
<dbReference type="Proteomes" id="UP001499895">
    <property type="component" value="Unassembled WGS sequence"/>
</dbReference>
<evidence type="ECO:0000256" key="4">
    <source>
        <dbReference type="ARBA" id="ARBA00022741"/>
    </source>
</evidence>
<keyword evidence="12" id="KW-1185">Reference proteome</keyword>
<dbReference type="Pfam" id="PF00294">
    <property type="entry name" value="PfkB"/>
    <property type="match status" value="1"/>
</dbReference>
<dbReference type="PANTHER" id="PTHR43793:SF2">
    <property type="entry name" value="BIFUNCTIONAL PROTEIN HLDE"/>
    <property type="match status" value="1"/>
</dbReference>
<keyword evidence="5" id="KW-0067">ATP-binding</keyword>
<feature type="domain" description="Carbohydrate kinase PfkB" evidence="9">
    <location>
        <begin position="181"/>
        <end position="308"/>
    </location>
</feature>
<dbReference type="InterPro" id="IPR004821">
    <property type="entry name" value="Cyt_trans-like"/>
</dbReference>
<dbReference type="Pfam" id="PF01467">
    <property type="entry name" value="CTP_transf_like"/>
    <property type="match status" value="1"/>
</dbReference>
<keyword evidence="2" id="KW-0808">Transferase</keyword>
<evidence type="ECO:0000259" key="10">
    <source>
        <dbReference type="Pfam" id="PF01467"/>
    </source>
</evidence>
<evidence type="ECO:0000313" key="11">
    <source>
        <dbReference type="EMBL" id="GAA0445408.1"/>
    </source>
</evidence>
<dbReference type="InterPro" id="IPR011914">
    <property type="entry name" value="RfaE_dom_II"/>
</dbReference>
<dbReference type="InterPro" id="IPR050385">
    <property type="entry name" value="Archaeal_FAD_synthase"/>
</dbReference>
<dbReference type="InterPro" id="IPR029056">
    <property type="entry name" value="Ribokinase-like"/>
</dbReference>
<dbReference type="GO" id="GO:0016779">
    <property type="term" value="F:nucleotidyltransferase activity"/>
    <property type="evidence" value="ECO:0007669"/>
    <property type="project" value="UniProtKB-KW"/>
</dbReference>
<feature type="domain" description="Cytidyltransferase-like" evidence="10">
    <location>
        <begin position="345"/>
        <end position="451"/>
    </location>
</feature>
<proteinExistence type="predicted"/>
<dbReference type="Gene3D" id="3.40.50.620">
    <property type="entry name" value="HUPs"/>
    <property type="match status" value="1"/>
</dbReference>
<dbReference type="SUPFAM" id="SSF53613">
    <property type="entry name" value="Ribokinase-like"/>
    <property type="match status" value="1"/>
</dbReference>
<dbReference type="SUPFAM" id="SSF52374">
    <property type="entry name" value="Nucleotidylyl transferase"/>
    <property type="match status" value="1"/>
</dbReference>
<dbReference type="NCBIfam" id="TIGR00125">
    <property type="entry name" value="cyt_tran_rel"/>
    <property type="match status" value="1"/>
</dbReference>
<dbReference type="NCBIfam" id="TIGR02199">
    <property type="entry name" value="rfaE_dom_II"/>
    <property type="match status" value="1"/>
</dbReference>
<evidence type="ECO:0000256" key="6">
    <source>
        <dbReference type="ARBA" id="ARBA00023268"/>
    </source>
</evidence>
<sequence length="481" mass="49890">MNTHPHQHAGRNTGGQQPLLVVGDTLLDQDIDGEATRLAPDAPAPVVDVRHHRSHPGGAGLAAALAARDGRTVVLVTALGDDRASDTVRRALAGRVHLVELSLDGTLPVKTRVRAGDRPLVRIDDGGGTPGEPGDAVREAFEEAGAVLVADYGRGTARAVRDHLESVARRAPVLWDPHPRGDTPVPDVRLATPNAAEARALAPATTPPTTGDSLRAHALRGARLAAHWQAAAVAVTLGERGAILTRNGTDSPMLVPPPHPATGDPCGAGDCFAAVAAAALVDGALPEEAVQRAVAEAAAFVAAGGAGDHRLWDPPGPPPPPAHHPHDPFTLAAAVRARGGTVVATGGCFDLLHAGHVGLLESARRIGDCLIVCLNSDDSIRRLKGPGRPLTPEADRIRVLSGLGCVDAVAVFREDTPETLLRTLRPDVWAKGGDYTAETLPEAAALREWGGQAVTLPYLAGRSTTELARRAALARTTGTRR</sequence>
<gene>
    <name evidence="11" type="primary">rfaE2</name>
    <name evidence="11" type="ORF">GCM10009544_05240</name>
</gene>
<dbReference type="InterPro" id="IPR014729">
    <property type="entry name" value="Rossmann-like_a/b/a_fold"/>
</dbReference>
<dbReference type="RefSeq" id="WP_344084731.1">
    <property type="nucleotide sequence ID" value="NZ_BAAAHB010000002.1"/>
</dbReference>
<evidence type="ECO:0000259" key="9">
    <source>
        <dbReference type="Pfam" id="PF00294"/>
    </source>
</evidence>
<keyword evidence="3 11" id="KW-0548">Nucleotidyltransferase</keyword>
<evidence type="ECO:0000256" key="8">
    <source>
        <dbReference type="ARBA" id="ARBA00047428"/>
    </source>
</evidence>
<evidence type="ECO:0000256" key="5">
    <source>
        <dbReference type="ARBA" id="ARBA00022840"/>
    </source>
</evidence>
<protein>
    <recommendedName>
        <fullName evidence="1">D-glycero-beta-D-manno-heptose 1-phosphate adenylyltransferase</fullName>
        <ecNumber evidence="1">2.7.7.70</ecNumber>
    </recommendedName>
</protein>
<dbReference type="EMBL" id="BAAAHB010000002">
    <property type="protein sequence ID" value="GAA0445408.1"/>
    <property type="molecule type" value="Genomic_DNA"/>
</dbReference>
<evidence type="ECO:0000256" key="3">
    <source>
        <dbReference type="ARBA" id="ARBA00022695"/>
    </source>
</evidence>
<dbReference type="InterPro" id="IPR011611">
    <property type="entry name" value="PfkB_dom"/>
</dbReference>
<evidence type="ECO:0000256" key="7">
    <source>
        <dbReference type="ARBA" id="ARBA00023277"/>
    </source>
</evidence>
<evidence type="ECO:0000256" key="2">
    <source>
        <dbReference type="ARBA" id="ARBA00022679"/>
    </source>
</evidence>